<keyword evidence="3" id="KW-1185">Reference proteome</keyword>
<name>A0AA37TKC3_9HYPH</name>
<dbReference type="Pfam" id="PF13692">
    <property type="entry name" value="Glyco_trans_1_4"/>
    <property type="match status" value="1"/>
</dbReference>
<dbReference type="SUPFAM" id="SSF53756">
    <property type="entry name" value="UDP-Glycosyltransferase/glycogen phosphorylase"/>
    <property type="match status" value="1"/>
</dbReference>
<dbReference type="EMBL" id="BSPL01000029">
    <property type="protein sequence ID" value="GLS73732.1"/>
    <property type="molecule type" value="Genomic_DNA"/>
</dbReference>
<dbReference type="AlphaFoldDB" id="A0AA37TKC3"/>
<organism evidence="2 3">
    <name type="scientific">Methylobacterium tardum</name>
    <dbReference type="NCBI Taxonomy" id="374432"/>
    <lineage>
        <taxon>Bacteria</taxon>
        <taxon>Pseudomonadati</taxon>
        <taxon>Pseudomonadota</taxon>
        <taxon>Alphaproteobacteria</taxon>
        <taxon>Hyphomicrobiales</taxon>
        <taxon>Methylobacteriaceae</taxon>
        <taxon>Methylobacterium</taxon>
    </lineage>
</organism>
<sequence length="415" mass="45961">MSGTRVSEGRAAAVTFSRDPDRPHTGTGAVGSPRPLLVCFSHLRWGFVWQRPQHLLVRAAQSFDVIFIEEPVFEAEDNADRLEIQEAAPGVVVAVPVLSPAQAYRADRLQADLIRDYLRGRPGARQVFWYYTPAAVSISADLPRDLTIYDNMDELSAFQGASPELIAQEADLLDQADLVFTGGRSLYEAKRDRHDALHCFPSSVDAAHFYRARETGSPDPEDQAAIPHPRLGFFGVIDERLDRELLAAVADQRPDWHFVMIGPVVKIDPASLPQRANIHWLGPKSYAALPDYLRHWDLGFMPFAQNEATRFISPTKTPEFLAAGLQVVSTPIVDVVRDYGEAGLVAVSDTPSGIVLSAEALFAGQKESWRERVDRRLASSSWDGTWQAMHDLIRARLQSPAPEALDLLPQDAPPV</sequence>
<protein>
    <submittedName>
        <fullName evidence="2">Glycosyl transferase</fullName>
    </submittedName>
</protein>
<evidence type="ECO:0000256" key="1">
    <source>
        <dbReference type="SAM" id="MobiDB-lite"/>
    </source>
</evidence>
<dbReference type="Gene3D" id="3.40.50.2000">
    <property type="entry name" value="Glycogen Phosphorylase B"/>
    <property type="match status" value="1"/>
</dbReference>
<proteinExistence type="predicted"/>
<evidence type="ECO:0000313" key="3">
    <source>
        <dbReference type="Proteomes" id="UP001157440"/>
    </source>
</evidence>
<evidence type="ECO:0000313" key="2">
    <source>
        <dbReference type="EMBL" id="GLS73732.1"/>
    </source>
</evidence>
<dbReference type="Proteomes" id="UP001157440">
    <property type="component" value="Unassembled WGS sequence"/>
</dbReference>
<reference evidence="3" key="1">
    <citation type="journal article" date="2019" name="Int. J. Syst. Evol. Microbiol.">
        <title>The Global Catalogue of Microorganisms (GCM) 10K type strain sequencing project: providing services to taxonomists for standard genome sequencing and annotation.</title>
        <authorList>
            <consortium name="The Broad Institute Genomics Platform"/>
            <consortium name="The Broad Institute Genome Sequencing Center for Infectious Disease"/>
            <person name="Wu L."/>
            <person name="Ma J."/>
        </authorList>
    </citation>
    <scope>NUCLEOTIDE SEQUENCE [LARGE SCALE GENOMIC DNA]</scope>
    <source>
        <strain evidence="3">NBRC 103632</strain>
    </source>
</reference>
<feature type="region of interest" description="Disordered" evidence="1">
    <location>
        <begin position="1"/>
        <end position="29"/>
    </location>
</feature>
<comment type="caution">
    <text evidence="2">The sequence shown here is derived from an EMBL/GenBank/DDBJ whole genome shotgun (WGS) entry which is preliminary data.</text>
</comment>
<accession>A0AA37TKC3</accession>
<keyword evidence="2" id="KW-0808">Transferase</keyword>
<dbReference type="GO" id="GO:0016740">
    <property type="term" value="F:transferase activity"/>
    <property type="evidence" value="ECO:0007669"/>
    <property type="project" value="UniProtKB-KW"/>
</dbReference>
<gene>
    <name evidence="2" type="ORF">GCM10007890_57470</name>
</gene>